<accession>H6C0W5</accession>
<keyword evidence="3" id="KW-1185">Reference proteome</keyword>
<dbReference type="VEuPathDB" id="FungiDB:HMPREF1120_05346"/>
<dbReference type="HOGENOM" id="CLU_082453_1_0_1"/>
<sequence length="189" mass="21570">MSRRPPARPPTVNTTRPQSYQLVSPGIPGDPRAMNQNDKNQLLNSLRTHRVNTITELRRIEKILAHFDPSEVTEPMTAAWTHYVNSNNLLNELRGLTRTYPFSSECLDEAKAMVARDPGSTRGWNYGYCRLVLAKIEKENLVVKHARALASKSSTWGGRRPTQAEFDRLVSTCAAEWTRAVRQMVRHWD</sequence>
<evidence type="ECO:0000313" key="3">
    <source>
        <dbReference type="Proteomes" id="UP000007304"/>
    </source>
</evidence>
<feature type="region of interest" description="Disordered" evidence="1">
    <location>
        <begin position="1"/>
        <end position="37"/>
    </location>
</feature>
<dbReference type="AlphaFoldDB" id="H6C0W5"/>
<dbReference type="RefSeq" id="XP_009157764.1">
    <property type="nucleotide sequence ID" value="XM_009159516.1"/>
</dbReference>
<dbReference type="InParanoid" id="H6C0W5"/>
<dbReference type="OMA" id="AFQQPMT"/>
<dbReference type="OrthoDB" id="4932428at2759"/>
<feature type="compositionally biased region" description="Polar residues" evidence="1">
    <location>
        <begin position="11"/>
        <end position="22"/>
    </location>
</feature>
<evidence type="ECO:0000256" key="1">
    <source>
        <dbReference type="SAM" id="MobiDB-lite"/>
    </source>
</evidence>
<name>H6C0W5_EXODN</name>
<gene>
    <name evidence="2" type="ORF">HMPREF1120_05346</name>
</gene>
<dbReference type="eggNOG" id="ENOG502S5KU">
    <property type="taxonomic scope" value="Eukaryota"/>
</dbReference>
<reference evidence="2" key="1">
    <citation type="submission" date="2011-07" db="EMBL/GenBank/DDBJ databases">
        <title>The Genome Sequence of Exophiala (Wangiella) dermatitidis NIH/UT8656.</title>
        <authorList>
            <consortium name="The Broad Institute Genome Sequencing Platform"/>
            <person name="Cuomo C."/>
            <person name="Wang Z."/>
            <person name="Hunicke-Smith S."/>
            <person name="Szanislo P.J."/>
            <person name="Earl A."/>
            <person name="Young S.K."/>
            <person name="Zeng Q."/>
            <person name="Gargeya S."/>
            <person name="Fitzgerald M."/>
            <person name="Haas B."/>
            <person name="Abouelleil A."/>
            <person name="Alvarado L."/>
            <person name="Arachchi H.M."/>
            <person name="Berlin A."/>
            <person name="Brown A."/>
            <person name="Chapman S.B."/>
            <person name="Chen Z."/>
            <person name="Dunbar C."/>
            <person name="Freedman E."/>
            <person name="Gearin G."/>
            <person name="Gellesch M."/>
            <person name="Goldberg J."/>
            <person name="Griggs A."/>
            <person name="Gujja S."/>
            <person name="Heiman D."/>
            <person name="Howarth C."/>
            <person name="Larson L."/>
            <person name="Lui A."/>
            <person name="MacDonald P.J.P."/>
            <person name="Montmayeur A."/>
            <person name="Murphy C."/>
            <person name="Neiman D."/>
            <person name="Pearson M."/>
            <person name="Priest M."/>
            <person name="Roberts A."/>
            <person name="Saif S."/>
            <person name="Shea T."/>
            <person name="Shenoy N."/>
            <person name="Sisk P."/>
            <person name="Stolte C."/>
            <person name="Sykes S."/>
            <person name="Wortman J."/>
            <person name="Nusbaum C."/>
            <person name="Birren B."/>
        </authorList>
    </citation>
    <scope>NUCLEOTIDE SEQUENCE</scope>
    <source>
        <strain evidence="2">NIH/UT8656</strain>
    </source>
</reference>
<dbReference type="EMBL" id="JH226133">
    <property type="protein sequence ID" value="EHY57303.1"/>
    <property type="molecule type" value="Genomic_DNA"/>
</dbReference>
<organism evidence="2 3">
    <name type="scientific">Exophiala dermatitidis (strain ATCC 34100 / CBS 525.76 / NIH/UT8656)</name>
    <name type="common">Black yeast</name>
    <name type="synonym">Wangiella dermatitidis</name>
    <dbReference type="NCBI Taxonomy" id="858893"/>
    <lineage>
        <taxon>Eukaryota</taxon>
        <taxon>Fungi</taxon>
        <taxon>Dikarya</taxon>
        <taxon>Ascomycota</taxon>
        <taxon>Pezizomycotina</taxon>
        <taxon>Eurotiomycetes</taxon>
        <taxon>Chaetothyriomycetidae</taxon>
        <taxon>Chaetothyriales</taxon>
        <taxon>Herpotrichiellaceae</taxon>
        <taxon>Exophiala</taxon>
    </lineage>
</organism>
<protein>
    <submittedName>
        <fullName evidence="2">Uncharacterized protein</fullName>
    </submittedName>
</protein>
<dbReference type="Proteomes" id="UP000007304">
    <property type="component" value="Unassembled WGS sequence"/>
</dbReference>
<dbReference type="GeneID" id="20309985"/>
<evidence type="ECO:0000313" key="2">
    <source>
        <dbReference type="EMBL" id="EHY57303.1"/>
    </source>
</evidence>
<proteinExistence type="predicted"/>